<organism evidence="1 2">
    <name type="scientific">Candidatus Azambacteria bacterium RIFOXYD1_FULL_42_11</name>
    <dbReference type="NCBI Taxonomy" id="1797310"/>
    <lineage>
        <taxon>Bacteria</taxon>
        <taxon>Candidatus Azamiibacteriota</taxon>
    </lineage>
</organism>
<dbReference type="InterPro" id="IPR050238">
    <property type="entry name" value="DNA_Rep/Repair_Clamp_Loader"/>
</dbReference>
<dbReference type="PANTHER" id="PTHR11669:SF8">
    <property type="entry name" value="DNA POLYMERASE III SUBUNIT DELTA"/>
    <property type="match status" value="1"/>
</dbReference>
<evidence type="ECO:0000313" key="2">
    <source>
        <dbReference type="Proteomes" id="UP000178974"/>
    </source>
</evidence>
<dbReference type="Gene3D" id="3.40.50.300">
    <property type="entry name" value="P-loop containing nucleotide triphosphate hydrolases"/>
    <property type="match status" value="1"/>
</dbReference>
<sequence length="239" mass="28071">MSEYKQIKEYLNKCLEHNMLSHAYIFHGSDEVSKRETAFWFANKLLSNDKNFHPDLFLLKPDNQNGITIDLIRQLKKFLILRPYSADYKIAIIENGENLNDFAQNALLKIFEEAPDYALTIICVKSPDSILDTITSRGVKLPFWRIKKDSPSIDKKTLETFNQMFNANFPNKYLCLENLAYKPTEFFRLWINFLREKLLSGPTKELNNLIKINQNIYFKLNETNINPKFAYDELILSLL</sequence>
<accession>A0A1F5CJY0</accession>
<dbReference type="GO" id="GO:0006261">
    <property type="term" value="P:DNA-templated DNA replication"/>
    <property type="evidence" value="ECO:0007669"/>
    <property type="project" value="TreeGrafter"/>
</dbReference>
<gene>
    <name evidence="1" type="ORF">A2567_01620</name>
</gene>
<comment type="caution">
    <text evidence="1">The sequence shown here is derived from an EMBL/GenBank/DDBJ whole genome shotgun (WGS) entry which is preliminary data.</text>
</comment>
<dbReference type="EMBL" id="MEZA01000007">
    <property type="protein sequence ID" value="OGD43140.1"/>
    <property type="molecule type" value="Genomic_DNA"/>
</dbReference>
<evidence type="ECO:0000313" key="1">
    <source>
        <dbReference type="EMBL" id="OGD43140.1"/>
    </source>
</evidence>
<reference evidence="1 2" key="1">
    <citation type="journal article" date="2016" name="Nat. Commun.">
        <title>Thousands of microbial genomes shed light on interconnected biogeochemical processes in an aquifer system.</title>
        <authorList>
            <person name="Anantharaman K."/>
            <person name="Brown C.T."/>
            <person name="Hug L.A."/>
            <person name="Sharon I."/>
            <person name="Castelle C.J."/>
            <person name="Probst A.J."/>
            <person name="Thomas B.C."/>
            <person name="Singh A."/>
            <person name="Wilkins M.J."/>
            <person name="Karaoz U."/>
            <person name="Brodie E.L."/>
            <person name="Williams K.H."/>
            <person name="Hubbard S.S."/>
            <person name="Banfield J.F."/>
        </authorList>
    </citation>
    <scope>NUCLEOTIDE SEQUENCE [LARGE SCALE GENOMIC DNA]</scope>
</reference>
<protein>
    <submittedName>
        <fullName evidence="1">Uncharacterized protein</fullName>
    </submittedName>
</protein>
<dbReference type="Proteomes" id="UP000178974">
    <property type="component" value="Unassembled WGS sequence"/>
</dbReference>
<dbReference type="PANTHER" id="PTHR11669">
    <property type="entry name" value="REPLICATION FACTOR C / DNA POLYMERASE III GAMMA-TAU SUBUNIT"/>
    <property type="match status" value="1"/>
</dbReference>
<dbReference type="Pfam" id="PF13177">
    <property type="entry name" value="DNA_pol3_delta2"/>
    <property type="match status" value="1"/>
</dbReference>
<dbReference type="InterPro" id="IPR027417">
    <property type="entry name" value="P-loop_NTPase"/>
</dbReference>
<name>A0A1F5CJY0_9BACT</name>
<dbReference type="SUPFAM" id="SSF52540">
    <property type="entry name" value="P-loop containing nucleoside triphosphate hydrolases"/>
    <property type="match status" value="1"/>
</dbReference>
<proteinExistence type="predicted"/>
<dbReference type="AlphaFoldDB" id="A0A1F5CJY0"/>